<dbReference type="AlphaFoldDB" id="E7ABA7"/>
<organism evidence="1 2">
    <name type="scientific">Helicobacter felis (strain ATCC 49179 / CCUG 28539 / NCTC 12436 / CS1)</name>
    <dbReference type="NCBI Taxonomy" id="936155"/>
    <lineage>
        <taxon>Bacteria</taxon>
        <taxon>Pseudomonadati</taxon>
        <taxon>Campylobacterota</taxon>
        <taxon>Epsilonproteobacteria</taxon>
        <taxon>Campylobacterales</taxon>
        <taxon>Helicobacteraceae</taxon>
        <taxon>Helicobacter</taxon>
    </lineage>
</organism>
<proteinExistence type="predicted"/>
<keyword evidence="2" id="KW-1185">Reference proteome</keyword>
<dbReference type="EMBL" id="FQ670179">
    <property type="protein sequence ID" value="CBY83665.1"/>
    <property type="molecule type" value="Genomic_DNA"/>
</dbReference>
<dbReference type="Proteomes" id="UP000007934">
    <property type="component" value="Chromosome"/>
</dbReference>
<dbReference type="KEGG" id="hfe:HFELIS_15810"/>
<evidence type="ECO:0000313" key="1">
    <source>
        <dbReference type="EMBL" id="CBY83665.1"/>
    </source>
</evidence>
<gene>
    <name evidence="1" type="ordered locus">Hfelis_15810</name>
</gene>
<dbReference type="HOGENOM" id="CLU_3026036_0_0_7"/>
<reference evidence="1 2" key="1">
    <citation type="journal article" date="2011" name="Genome Biol. Evol.">
        <title>Comparative whole genome sequence analysis of the carcinogenic bacterial model pathogen Helicobacter felis.</title>
        <authorList>
            <person name="Arnold I.C."/>
            <person name="Zigova Z."/>
            <person name="Holden M."/>
            <person name="Lawley T.D."/>
            <person name="Rad R."/>
            <person name="Dougan G."/>
            <person name="Falkow S."/>
            <person name="Bentley S.D."/>
            <person name="Muller A."/>
        </authorList>
    </citation>
    <scope>NUCLEOTIDE SEQUENCE [LARGE SCALE GENOMIC DNA]</scope>
    <source>
        <strain evidence="2">ATCC 49179 / CCUG 28539 / NCTC 12436 / CS1</strain>
    </source>
</reference>
<protein>
    <submittedName>
        <fullName evidence="1">Uncharacterized protein</fullName>
    </submittedName>
</protein>
<evidence type="ECO:0000313" key="2">
    <source>
        <dbReference type="Proteomes" id="UP000007934"/>
    </source>
</evidence>
<name>E7ABA7_HELFC</name>
<sequence>MCCGGGGGVFLEYHNPVIQIEIWSNKYSEVSDILHSYGYKMVEKIGHADYVFLRN</sequence>
<accession>E7ABA7</accession>